<dbReference type="InterPro" id="IPR008554">
    <property type="entry name" value="Glutaredoxin-like"/>
</dbReference>
<proteinExistence type="predicted"/>
<evidence type="ECO:0000313" key="2">
    <source>
        <dbReference type="Proteomes" id="UP000050509"/>
    </source>
</evidence>
<sequence>MQTRQITLYSRPGCHLCEDAADLLEALARRFALAVREVNILSDVDLYERYKHSIPVVAIAGGPTLFAPIRAAELTQALAEIEA</sequence>
<dbReference type="Pfam" id="PF05768">
    <property type="entry name" value="Glrx-like"/>
    <property type="match status" value="1"/>
</dbReference>
<evidence type="ECO:0000313" key="1">
    <source>
        <dbReference type="EMBL" id="KPV53144.1"/>
    </source>
</evidence>
<accession>A0A0P9DIA7</accession>
<reference evidence="1 2" key="1">
    <citation type="submission" date="2015-09" db="EMBL/GenBank/DDBJ databases">
        <title>Draft genome sequence of Kouleothrix aurantiaca JCM 19913.</title>
        <authorList>
            <person name="Hemp J."/>
        </authorList>
    </citation>
    <scope>NUCLEOTIDE SEQUENCE [LARGE SCALE GENOMIC DNA]</scope>
    <source>
        <strain evidence="1 2">COM-B</strain>
    </source>
</reference>
<dbReference type="PANTHER" id="PTHR33558:SF1">
    <property type="entry name" value="GLUTAREDOXIN-LIKE PROTEIN C5ORF63 HOMOLOG"/>
    <property type="match status" value="1"/>
</dbReference>
<dbReference type="PANTHER" id="PTHR33558">
    <property type="entry name" value="GLUTAREDOXIN-LIKE PROTEIN C5ORF63 HOMOLOG"/>
    <property type="match status" value="1"/>
</dbReference>
<dbReference type="SUPFAM" id="SSF52833">
    <property type="entry name" value="Thioredoxin-like"/>
    <property type="match status" value="1"/>
</dbReference>
<dbReference type="Gene3D" id="3.40.30.10">
    <property type="entry name" value="Glutaredoxin"/>
    <property type="match status" value="1"/>
</dbReference>
<keyword evidence="2" id="KW-1185">Reference proteome</keyword>
<dbReference type="AlphaFoldDB" id="A0A0P9DIA7"/>
<dbReference type="Proteomes" id="UP000050509">
    <property type="component" value="Unassembled WGS sequence"/>
</dbReference>
<gene>
    <name evidence="1" type="ORF">SE17_11295</name>
</gene>
<dbReference type="InterPro" id="IPR036249">
    <property type="entry name" value="Thioredoxin-like_sf"/>
</dbReference>
<dbReference type="InterPro" id="IPR052565">
    <property type="entry name" value="Glutaredoxin-like_YDR286C"/>
</dbReference>
<dbReference type="EMBL" id="LJCR01000328">
    <property type="protein sequence ID" value="KPV53144.1"/>
    <property type="molecule type" value="Genomic_DNA"/>
</dbReference>
<protein>
    <recommendedName>
        <fullName evidence="3">Glutaredoxin</fullName>
    </recommendedName>
</protein>
<organism evidence="1 2">
    <name type="scientific">Kouleothrix aurantiaca</name>
    <dbReference type="NCBI Taxonomy" id="186479"/>
    <lineage>
        <taxon>Bacteria</taxon>
        <taxon>Bacillati</taxon>
        <taxon>Chloroflexota</taxon>
        <taxon>Chloroflexia</taxon>
        <taxon>Chloroflexales</taxon>
        <taxon>Roseiflexineae</taxon>
        <taxon>Roseiflexaceae</taxon>
        <taxon>Kouleothrix</taxon>
    </lineage>
</organism>
<name>A0A0P9DIA7_9CHLR</name>
<comment type="caution">
    <text evidence="1">The sequence shown here is derived from an EMBL/GenBank/DDBJ whole genome shotgun (WGS) entry which is preliminary data.</text>
</comment>
<evidence type="ECO:0008006" key="3">
    <source>
        <dbReference type="Google" id="ProtNLM"/>
    </source>
</evidence>